<reference evidence="1" key="1">
    <citation type="submission" date="2021-01" db="EMBL/GenBank/DDBJ databases">
        <authorList>
            <person name="Corre E."/>
            <person name="Pelletier E."/>
            <person name="Niang G."/>
            <person name="Scheremetjew M."/>
            <person name="Finn R."/>
            <person name="Kale V."/>
            <person name="Holt S."/>
            <person name="Cochrane G."/>
            <person name="Meng A."/>
            <person name="Brown T."/>
            <person name="Cohen L."/>
        </authorList>
    </citation>
    <scope>NUCLEOTIDE SEQUENCE</scope>
    <source>
        <strain evidence="1">CCMP281</strain>
    </source>
</reference>
<dbReference type="EMBL" id="HBHX01057058">
    <property type="protein sequence ID" value="CAE0136900.1"/>
    <property type="molecule type" value="Transcribed_RNA"/>
</dbReference>
<sequence length="167" mass="18348">MFAATDMSASLIFAEQGTAANSISRFLFNGGGNGLIFRPGKVRVKCGKPVDSAGHCGSNHCPSRSKLSIEWNEGADKGCVWPPETFGVELQRLTMSQAKWHQVSYNEIIVDAKSWKAHMPDAVDAIFGNRDAHAQFLKAYASHGVNERTHPFVTMDPGDWIRPLRMG</sequence>
<proteinExistence type="predicted"/>
<organism evidence="1">
    <name type="scientific">Haptolina ericina</name>
    <dbReference type="NCBI Taxonomy" id="156174"/>
    <lineage>
        <taxon>Eukaryota</taxon>
        <taxon>Haptista</taxon>
        <taxon>Haptophyta</taxon>
        <taxon>Prymnesiophyceae</taxon>
        <taxon>Prymnesiales</taxon>
        <taxon>Prymnesiaceae</taxon>
        <taxon>Haptolina</taxon>
    </lineage>
</organism>
<evidence type="ECO:0000313" key="1">
    <source>
        <dbReference type="EMBL" id="CAE0136900.1"/>
    </source>
</evidence>
<protein>
    <submittedName>
        <fullName evidence="1">Uncharacterized protein</fullName>
    </submittedName>
</protein>
<accession>A0A7S3FB30</accession>
<name>A0A7S3FB30_9EUKA</name>
<gene>
    <name evidence="1" type="ORF">HERI1096_LOCUS31477</name>
</gene>
<dbReference type="AlphaFoldDB" id="A0A7S3FB30"/>